<evidence type="ECO:0000256" key="11">
    <source>
        <dbReference type="ARBA" id="ARBA00023316"/>
    </source>
</evidence>
<dbReference type="GO" id="GO:0016757">
    <property type="term" value="F:glycosyltransferase activity"/>
    <property type="evidence" value="ECO:0007669"/>
    <property type="project" value="UniProtKB-KW"/>
</dbReference>
<feature type="compositionally biased region" description="Low complexity" evidence="13">
    <location>
        <begin position="332"/>
        <end position="347"/>
    </location>
</feature>
<evidence type="ECO:0000256" key="14">
    <source>
        <dbReference type="SAM" id="Phobius"/>
    </source>
</evidence>
<evidence type="ECO:0000256" key="1">
    <source>
        <dbReference type="ARBA" id="ARBA00000822"/>
    </source>
</evidence>
<keyword evidence="6 15" id="KW-0732">Signal</keyword>
<evidence type="ECO:0000256" key="15">
    <source>
        <dbReference type="SAM" id="SignalP"/>
    </source>
</evidence>
<reference evidence="17 18" key="1">
    <citation type="submission" date="2019-07" db="EMBL/GenBank/DDBJ databases">
        <title>Finished genome of Venturia effusa.</title>
        <authorList>
            <person name="Young C.A."/>
            <person name="Cox M.P."/>
            <person name="Ganley A.R.D."/>
            <person name="David W.J."/>
        </authorList>
    </citation>
    <scope>NUCLEOTIDE SEQUENCE [LARGE SCALE GENOMIC DNA]</scope>
    <source>
        <strain evidence="18">albino</strain>
    </source>
</reference>
<comment type="similarity">
    <text evidence="12">Belongs to the glycosyl hydrolase 16 family. CRH1 subfamily.</text>
</comment>
<dbReference type="Proteomes" id="UP000316270">
    <property type="component" value="Chromosome 14"/>
</dbReference>
<proteinExistence type="inferred from homology"/>
<dbReference type="PANTHER" id="PTHR10963:SF27">
    <property type="entry name" value="GLYCOSIDASE-RELATED"/>
    <property type="match status" value="1"/>
</dbReference>
<evidence type="ECO:0000313" key="17">
    <source>
        <dbReference type="EMBL" id="QDS76036.1"/>
    </source>
</evidence>
<evidence type="ECO:0000256" key="3">
    <source>
        <dbReference type="ARBA" id="ARBA00012729"/>
    </source>
</evidence>
<dbReference type="PROSITE" id="PS51762">
    <property type="entry name" value="GH16_2"/>
    <property type="match status" value="1"/>
</dbReference>
<keyword evidence="14" id="KW-0812">Transmembrane</keyword>
<gene>
    <name evidence="17" type="ORF">FKW77_005245</name>
</gene>
<dbReference type="InterPro" id="IPR013320">
    <property type="entry name" value="ConA-like_dom_sf"/>
</dbReference>
<keyword evidence="5" id="KW-0808">Transferase</keyword>
<evidence type="ECO:0000259" key="16">
    <source>
        <dbReference type="PROSITE" id="PS51762"/>
    </source>
</evidence>
<feature type="compositionally biased region" description="Polar residues" evidence="13">
    <location>
        <begin position="312"/>
        <end position="331"/>
    </location>
</feature>
<feature type="signal peptide" evidence="15">
    <location>
        <begin position="1"/>
        <end position="19"/>
    </location>
</feature>
<protein>
    <recommendedName>
        <fullName evidence="3">chitinase</fullName>
        <ecNumber evidence="3">3.2.1.14</ecNumber>
    </recommendedName>
</protein>
<dbReference type="GO" id="GO:0008843">
    <property type="term" value="F:endochitinase activity"/>
    <property type="evidence" value="ECO:0007669"/>
    <property type="project" value="UniProtKB-EC"/>
</dbReference>
<dbReference type="GO" id="GO:0009277">
    <property type="term" value="C:fungal-type cell wall"/>
    <property type="evidence" value="ECO:0007669"/>
    <property type="project" value="TreeGrafter"/>
</dbReference>
<keyword evidence="14" id="KW-1133">Transmembrane helix</keyword>
<dbReference type="SUPFAM" id="SSF49899">
    <property type="entry name" value="Concanavalin A-like lectins/glucanases"/>
    <property type="match status" value="1"/>
</dbReference>
<dbReference type="GO" id="GO:0016020">
    <property type="term" value="C:membrane"/>
    <property type="evidence" value="ECO:0007669"/>
    <property type="project" value="UniProtKB-SubCell"/>
</dbReference>
<evidence type="ECO:0000256" key="10">
    <source>
        <dbReference type="ARBA" id="ARBA00023295"/>
    </source>
</evidence>
<dbReference type="CDD" id="cd02183">
    <property type="entry name" value="GH16_fungal_CRH1_transglycosylase"/>
    <property type="match status" value="1"/>
</dbReference>
<dbReference type="AlphaFoldDB" id="A0A517LKE4"/>
<dbReference type="GO" id="GO:0005975">
    <property type="term" value="P:carbohydrate metabolic process"/>
    <property type="evidence" value="ECO:0007669"/>
    <property type="project" value="InterPro"/>
</dbReference>
<keyword evidence="4" id="KW-0328">Glycosyltransferase</keyword>
<feature type="chain" id="PRO_5022025173" description="chitinase" evidence="15">
    <location>
        <begin position="20"/>
        <end position="373"/>
    </location>
</feature>
<comment type="subcellular location">
    <subcellularLocation>
        <location evidence="2">Membrane</location>
    </subcellularLocation>
</comment>
<evidence type="ECO:0000256" key="8">
    <source>
        <dbReference type="ARBA" id="ARBA00023136"/>
    </source>
</evidence>
<dbReference type="InterPro" id="IPR000757">
    <property type="entry name" value="Beta-glucanase-like"/>
</dbReference>
<keyword evidence="11" id="KW-0961">Cell wall biogenesis/degradation</keyword>
<dbReference type="PANTHER" id="PTHR10963">
    <property type="entry name" value="GLYCOSYL HYDROLASE-RELATED"/>
    <property type="match status" value="1"/>
</dbReference>
<evidence type="ECO:0000256" key="9">
    <source>
        <dbReference type="ARBA" id="ARBA00023180"/>
    </source>
</evidence>
<feature type="transmembrane region" description="Helical" evidence="14">
    <location>
        <begin position="350"/>
        <end position="372"/>
    </location>
</feature>
<dbReference type="InterPro" id="IPR050546">
    <property type="entry name" value="Glycosyl_Hydrlase_16"/>
</dbReference>
<name>A0A517LKE4_9PEZI</name>
<dbReference type="STRING" id="50376.A0A517LKE4"/>
<keyword evidence="10" id="KW-0326">Glycosidase</keyword>
<evidence type="ECO:0000256" key="2">
    <source>
        <dbReference type="ARBA" id="ARBA00004370"/>
    </source>
</evidence>
<sequence>MLPSLKFASILLAATVVQAQTTTECDPLLKTCPNDAAIPAKLTASFSEGIPKGWRRTICKGPLTFSPEGASIGYKEAEDCTSVETIGTALFGNFEVKLKAAPGKGIVSSIVLQSDVRDEIDWEFLGGEDYRVQSNYFGKGDTTTYDRMIYIPTPNNQASYHTYGINWTSASITWTLDGAPVRTLNYADAKGGSRFPQTPARLKIGIWAAPTDKPGIIEWAGGLVDMSKAPFAMILKEVDIVNYSPAKEYRYKDHSGNWESIELIPGVPDDDEEGEDSTIPAKTPGKPTPAPTMGGEGNSSSSSSATTPSSPDFTNGATLGNSSSSATKTGNATATGSKPSSSKSTSAGAVTVQFGGMSAACVEFFLLFWAFFG</sequence>
<comment type="catalytic activity">
    <reaction evidence="1">
        <text>Random endo-hydrolysis of N-acetyl-beta-D-glucosaminide (1-&gt;4)-beta-linkages in chitin and chitodextrins.</text>
        <dbReference type="EC" id="3.2.1.14"/>
    </reaction>
</comment>
<dbReference type="Pfam" id="PF00722">
    <property type="entry name" value="Glyco_hydro_16"/>
    <property type="match status" value="1"/>
</dbReference>
<evidence type="ECO:0000313" key="18">
    <source>
        <dbReference type="Proteomes" id="UP000316270"/>
    </source>
</evidence>
<evidence type="ECO:0000256" key="12">
    <source>
        <dbReference type="ARBA" id="ARBA00038074"/>
    </source>
</evidence>
<feature type="domain" description="GH16" evidence="16">
    <location>
        <begin position="16"/>
        <end position="235"/>
    </location>
</feature>
<keyword evidence="18" id="KW-1185">Reference proteome</keyword>
<dbReference type="EMBL" id="CP042198">
    <property type="protein sequence ID" value="QDS76036.1"/>
    <property type="molecule type" value="Genomic_DNA"/>
</dbReference>
<dbReference type="GO" id="GO:0031505">
    <property type="term" value="P:fungal-type cell wall organization"/>
    <property type="evidence" value="ECO:0007669"/>
    <property type="project" value="TreeGrafter"/>
</dbReference>
<dbReference type="Gene3D" id="2.60.120.200">
    <property type="match status" value="1"/>
</dbReference>
<accession>A0A517LKE4</accession>
<keyword evidence="8 14" id="KW-0472">Membrane</keyword>
<evidence type="ECO:0000256" key="6">
    <source>
        <dbReference type="ARBA" id="ARBA00022729"/>
    </source>
</evidence>
<evidence type="ECO:0000256" key="5">
    <source>
        <dbReference type="ARBA" id="ARBA00022679"/>
    </source>
</evidence>
<feature type="compositionally biased region" description="Low complexity" evidence="13">
    <location>
        <begin position="299"/>
        <end position="311"/>
    </location>
</feature>
<feature type="region of interest" description="Disordered" evidence="13">
    <location>
        <begin position="260"/>
        <end position="347"/>
    </location>
</feature>
<dbReference type="EC" id="3.2.1.14" evidence="3"/>
<dbReference type="OrthoDB" id="4781at2759"/>
<keyword evidence="9" id="KW-0325">Glycoprotein</keyword>
<keyword evidence="7" id="KW-0378">Hydrolase</keyword>
<evidence type="ECO:0000256" key="4">
    <source>
        <dbReference type="ARBA" id="ARBA00022676"/>
    </source>
</evidence>
<evidence type="ECO:0000256" key="13">
    <source>
        <dbReference type="SAM" id="MobiDB-lite"/>
    </source>
</evidence>
<organism evidence="17 18">
    <name type="scientific">Venturia effusa</name>
    <dbReference type="NCBI Taxonomy" id="50376"/>
    <lineage>
        <taxon>Eukaryota</taxon>
        <taxon>Fungi</taxon>
        <taxon>Dikarya</taxon>
        <taxon>Ascomycota</taxon>
        <taxon>Pezizomycotina</taxon>
        <taxon>Dothideomycetes</taxon>
        <taxon>Pleosporomycetidae</taxon>
        <taxon>Venturiales</taxon>
        <taxon>Venturiaceae</taxon>
        <taxon>Venturia</taxon>
    </lineage>
</organism>
<evidence type="ECO:0000256" key="7">
    <source>
        <dbReference type="ARBA" id="ARBA00022801"/>
    </source>
</evidence>